<evidence type="ECO:0000313" key="5">
    <source>
        <dbReference type="EMBL" id="HIS70486.1"/>
    </source>
</evidence>
<feature type="short sequence motif" description="Histidine triad motif" evidence="2 3">
    <location>
        <begin position="100"/>
        <end position="104"/>
    </location>
</feature>
<organism evidence="5 6">
    <name type="scientific">Candidatus Enterousia intestinigallinarum</name>
    <dbReference type="NCBI Taxonomy" id="2840790"/>
    <lineage>
        <taxon>Bacteria</taxon>
        <taxon>Pseudomonadati</taxon>
        <taxon>Pseudomonadota</taxon>
        <taxon>Alphaproteobacteria</taxon>
        <taxon>Candidatus Enterousia</taxon>
    </lineage>
</organism>
<evidence type="ECO:0000313" key="6">
    <source>
        <dbReference type="Proteomes" id="UP000886742"/>
    </source>
</evidence>
<dbReference type="InterPro" id="IPR019808">
    <property type="entry name" value="Histidine_triad_CS"/>
</dbReference>
<name>A0A9D1FF81_9PROT</name>
<comment type="caution">
    <text evidence="5">The sequence shown here is derived from an EMBL/GenBank/DDBJ whole genome shotgun (WGS) entry which is preliminary data.</text>
</comment>
<evidence type="ECO:0000256" key="3">
    <source>
        <dbReference type="PROSITE-ProRule" id="PRU00464"/>
    </source>
</evidence>
<dbReference type="Pfam" id="PF01230">
    <property type="entry name" value="HIT"/>
    <property type="match status" value="1"/>
</dbReference>
<feature type="domain" description="HIT" evidence="4">
    <location>
        <begin position="7"/>
        <end position="115"/>
    </location>
</feature>
<dbReference type="EMBL" id="DVJI01000003">
    <property type="protein sequence ID" value="HIS70486.1"/>
    <property type="molecule type" value="Genomic_DNA"/>
</dbReference>
<evidence type="ECO:0000256" key="2">
    <source>
        <dbReference type="PIRSR" id="PIRSR601310-3"/>
    </source>
</evidence>
<sequence>MYDKNNIFAKILRGEAPSTKIYEDDYALVFQNIAPRAKTHILVIPKGDYTDIYDFTANAPTELQAGFWAAVRKTVDSLGLRDNFRTVANTGAGAGQSVFHFHLHIMSDERFKTDF</sequence>
<dbReference type="AlphaFoldDB" id="A0A9D1FF81"/>
<accession>A0A9D1FF81</accession>
<dbReference type="Gene3D" id="3.30.428.10">
    <property type="entry name" value="HIT-like"/>
    <property type="match status" value="1"/>
</dbReference>
<dbReference type="GO" id="GO:0003824">
    <property type="term" value="F:catalytic activity"/>
    <property type="evidence" value="ECO:0007669"/>
    <property type="project" value="InterPro"/>
</dbReference>
<reference evidence="5" key="1">
    <citation type="submission" date="2020-10" db="EMBL/GenBank/DDBJ databases">
        <authorList>
            <person name="Gilroy R."/>
        </authorList>
    </citation>
    <scope>NUCLEOTIDE SEQUENCE</scope>
    <source>
        <strain evidence="5">ChiGjej3B3-5194</strain>
    </source>
</reference>
<evidence type="ECO:0000259" key="4">
    <source>
        <dbReference type="PROSITE" id="PS51084"/>
    </source>
</evidence>
<protein>
    <submittedName>
        <fullName evidence="5">HIT domain-containing protein</fullName>
    </submittedName>
</protein>
<dbReference type="SUPFAM" id="SSF54197">
    <property type="entry name" value="HIT-like"/>
    <property type="match status" value="1"/>
</dbReference>
<dbReference type="PANTHER" id="PTHR23089">
    <property type="entry name" value="HISTIDINE TRIAD HIT PROTEIN"/>
    <property type="match status" value="1"/>
</dbReference>
<dbReference type="PROSITE" id="PS51084">
    <property type="entry name" value="HIT_2"/>
    <property type="match status" value="1"/>
</dbReference>
<gene>
    <name evidence="5" type="ORF">IAD02_00655</name>
</gene>
<reference evidence="5" key="2">
    <citation type="journal article" date="2021" name="PeerJ">
        <title>Extensive microbial diversity within the chicken gut microbiome revealed by metagenomics and culture.</title>
        <authorList>
            <person name="Gilroy R."/>
            <person name="Ravi A."/>
            <person name="Getino M."/>
            <person name="Pursley I."/>
            <person name="Horton D.L."/>
            <person name="Alikhan N.F."/>
            <person name="Baker D."/>
            <person name="Gharbi K."/>
            <person name="Hall N."/>
            <person name="Watson M."/>
            <person name="Adriaenssens E.M."/>
            <person name="Foster-Nyarko E."/>
            <person name="Jarju S."/>
            <person name="Secka A."/>
            <person name="Antonio M."/>
            <person name="Oren A."/>
            <person name="Chaudhuri R.R."/>
            <person name="La Ragione R."/>
            <person name="Hildebrand F."/>
            <person name="Pallen M.J."/>
        </authorList>
    </citation>
    <scope>NUCLEOTIDE SEQUENCE</scope>
    <source>
        <strain evidence="5">ChiGjej3B3-5194</strain>
    </source>
</reference>
<dbReference type="Proteomes" id="UP000886742">
    <property type="component" value="Unassembled WGS sequence"/>
</dbReference>
<evidence type="ECO:0000256" key="1">
    <source>
        <dbReference type="PIRSR" id="PIRSR601310-1"/>
    </source>
</evidence>
<proteinExistence type="predicted"/>
<dbReference type="InterPro" id="IPR036265">
    <property type="entry name" value="HIT-like_sf"/>
</dbReference>
<dbReference type="InterPro" id="IPR011146">
    <property type="entry name" value="HIT-like"/>
</dbReference>
<dbReference type="InterPro" id="IPR001310">
    <property type="entry name" value="Histidine_triad_HIT"/>
</dbReference>
<feature type="active site" description="Tele-AMP-histidine intermediate" evidence="1">
    <location>
        <position position="102"/>
    </location>
</feature>
<dbReference type="PROSITE" id="PS00892">
    <property type="entry name" value="HIT_1"/>
    <property type="match status" value="1"/>
</dbReference>
<dbReference type="PRINTS" id="PR00332">
    <property type="entry name" value="HISTRIAD"/>
</dbReference>